<evidence type="ECO:0000313" key="3">
    <source>
        <dbReference type="Proteomes" id="UP000198382"/>
    </source>
</evidence>
<organism evidence="2 3">
    <name type="scientific">Flavobacterium frigidimaris</name>
    <dbReference type="NCBI Taxonomy" id="262320"/>
    <lineage>
        <taxon>Bacteria</taxon>
        <taxon>Pseudomonadati</taxon>
        <taxon>Bacteroidota</taxon>
        <taxon>Flavobacteriia</taxon>
        <taxon>Flavobacteriales</taxon>
        <taxon>Flavobacteriaceae</taxon>
        <taxon>Flavobacterium</taxon>
    </lineage>
</organism>
<dbReference type="PANTHER" id="PTHR36509">
    <property type="entry name" value="BLL3101 PROTEIN"/>
    <property type="match status" value="1"/>
</dbReference>
<dbReference type="PANTHER" id="PTHR36509:SF2">
    <property type="entry name" value="BLL3101 PROTEIN"/>
    <property type="match status" value="1"/>
</dbReference>
<dbReference type="InterPro" id="IPR010621">
    <property type="entry name" value="DUF1214"/>
</dbReference>
<dbReference type="Pfam" id="PF06742">
    <property type="entry name" value="DUF1214"/>
    <property type="match status" value="1"/>
</dbReference>
<accession>A0ABX4BSJ3</accession>
<gene>
    <name evidence="2" type="ORF">B0A65_07015</name>
</gene>
<feature type="domain" description="DUF1214" evidence="1">
    <location>
        <begin position="94"/>
        <end position="194"/>
    </location>
</feature>
<name>A0ABX4BSJ3_FLAFR</name>
<dbReference type="Gene3D" id="2.60.120.600">
    <property type="entry name" value="Domain of unknown function DUF1214, C-terminal domain"/>
    <property type="match status" value="1"/>
</dbReference>
<dbReference type="InterPro" id="IPR037049">
    <property type="entry name" value="DUF1214_C_sf"/>
</dbReference>
<reference evidence="2 3" key="1">
    <citation type="submission" date="2016-11" db="EMBL/GenBank/DDBJ databases">
        <title>Whole genomes of Flavobacteriaceae.</title>
        <authorList>
            <person name="Stine C."/>
            <person name="Li C."/>
            <person name="Tadesse D."/>
        </authorList>
    </citation>
    <scope>NUCLEOTIDE SEQUENCE [LARGE SCALE GENOMIC DNA]</scope>
    <source>
        <strain evidence="2 3">DSM 15937</strain>
    </source>
</reference>
<evidence type="ECO:0000259" key="1">
    <source>
        <dbReference type="Pfam" id="PF06742"/>
    </source>
</evidence>
<keyword evidence="3" id="KW-1185">Reference proteome</keyword>
<dbReference type="Proteomes" id="UP000198382">
    <property type="component" value="Unassembled WGS sequence"/>
</dbReference>
<evidence type="ECO:0000313" key="2">
    <source>
        <dbReference type="EMBL" id="OXA80373.1"/>
    </source>
</evidence>
<comment type="caution">
    <text evidence="2">The sequence shown here is derived from an EMBL/GenBank/DDBJ whole genome shotgun (WGS) entry which is preliminary data.</text>
</comment>
<sequence>MTKMPKENVQLKKNIKMALNQKIKKIALGLGLVLLAIVLGSGIGIYNIASGKSSSQRVIGNWQTVDKDKDLNTADLLTIAQISVYGTYALTKKEVIYLSTNTDSEGNAIDPKSDYVISGKNLDAKYWSITAYDQDGFLIKNPINTYSYNLETVKYEADSTSYKINLAASEKKENWLPINNVKKATLVIRLYLPSDALRNNLTVETLPTIQKVK</sequence>
<dbReference type="EMBL" id="MUGV01000013">
    <property type="protein sequence ID" value="OXA80373.1"/>
    <property type="molecule type" value="Genomic_DNA"/>
</dbReference>
<proteinExistence type="predicted"/>
<protein>
    <recommendedName>
        <fullName evidence="1">DUF1214 domain-containing protein</fullName>
    </recommendedName>
</protein>
<dbReference type="SUPFAM" id="SSF160935">
    <property type="entry name" value="VPA0735-like"/>
    <property type="match status" value="1"/>
</dbReference>